<organism evidence="1">
    <name type="scientific">marine sediment metagenome</name>
    <dbReference type="NCBI Taxonomy" id="412755"/>
    <lineage>
        <taxon>unclassified sequences</taxon>
        <taxon>metagenomes</taxon>
        <taxon>ecological metagenomes</taxon>
    </lineage>
</organism>
<comment type="caution">
    <text evidence="1">The sequence shown here is derived from an EMBL/GenBank/DDBJ whole genome shotgun (WGS) entry which is preliminary data.</text>
</comment>
<accession>X1U959</accession>
<evidence type="ECO:0000313" key="1">
    <source>
        <dbReference type="EMBL" id="GAJ00142.1"/>
    </source>
</evidence>
<sequence length="117" mass="14064">DQYFDAIEDYLSSEQFNLEVERNASLYYPDDLAEQQRYIEENGYFGDDVWEWDTLTNRTAFWEKRKSARDNLRRASFMPGFAIINRIVSIIDVVIFEEEDKIHFDTEPGRIGIKYRF</sequence>
<dbReference type="EMBL" id="BARW01018544">
    <property type="protein sequence ID" value="GAJ00142.1"/>
    <property type="molecule type" value="Genomic_DNA"/>
</dbReference>
<protein>
    <submittedName>
        <fullName evidence="1">Uncharacterized protein</fullName>
    </submittedName>
</protein>
<dbReference type="AlphaFoldDB" id="X1U959"/>
<name>X1U959_9ZZZZ</name>
<proteinExistence type="predicted"/>
<feature type="non-terminal residue" evidence="1">
    <location>
        <position position="1"/>
    </location>
</feature>
<gene>
    <name evidence="1" type="ORF">S12H4_31729</name>
</gene>
<reference evidence="1" key="1">
    <citation type="journal article" date="2014" name="Front. Microbiol.">
        <title>High frequency of phylogenetically diverse reductive dehalogenase-homologous genes in deep subseafloor sedimentary metagenomes.</title>
        <authorList>
            <person name="Kawai M."/>
            <person name="Futagami T."/>
            <person name="Toyoda A."/>
            <person name="Takaki Y."/>
            <person name="Nishi S."/>
            <person name="Hori S."/>
            <person name="Arai W."/>
            <person name="Tsubouchi T."/>
            <person name="Morono Y."/>
            <person name="Uchiyama I."/>
            <person name="Ito T."/>
            <person name="Fujiyama A."/>
            <person name="Inagaki F."/>
            <person name="Takami H."/>
        </authorList>
    </citation>
    <scope>NUCLEOTIDE SEQUENCE</scope>
    <source>
        <strain evidence="1">Expedition CK06-06</strain>
    </source>
</reference>